<dbReference type="SUPFAM" id="SSF52172">
    <property type="entry name" value="CheY-like"/>
    <property type="match status" value="1"/>
</dbReference>
<dbReference type="PANTHER" id="PTHR44591">
    <property type="entry name" value="STRESS RESPONSE REGULATOR PROTEIN 1"/>
    <property type="match status" value="1"/>
</dbReference>
<dbReference type="InterPro" id="IPR050595">
    <property type="entry name" value="Bact_response_regulator"/>
</dbReference>
<dbReference type="InterPro" id="IPR001789">
    <property type="entry name" value="Sig_transdc_resp-reg_receiver"/>
</dbReference>
<evidence type="ECO:0000313" key="5">
    <source>
        <dbReference type="Proteomes" id="UP000663929"/>
    </source>
</evidence>
<name>A0A8A4U203_SULCO</name>
<dbReference type="RefSeq" id="WP_237382867.1">
    <property type="nucleotide sequence ID" value="NZ_CP071793.1"/>
</dbReference>
<dbReference type="Pfam" id="PF00072">
    <property type="entry name" value="Response_reg"/>
    <property type="match status" value="1"/>
</dbReference>
<accession>A0A8A4U203</accession>
<dbReference type="CDD" id="cd17546">
    <property type="entry name" value="REC_hyHK_CKI1_RcsC-like"/>
    <property type="match status" value="1"/>
</dbReference>
<dbReference type="KEGG" id="scor:J3U87_09835"/>
<dbReference type="GO" id="GO:0000160">
    <property type="term" value="P:phosphorelay signal transduction system"/>
    <property type="evidence" value="ECO:0007669"/>
    <property type="project" value="InterPro"/>
</dbReference>
<protein>
    <submittedName>
        <fullName evidence="4">Response regulator</fullName>
    </submittedName>
</protein>
<evidence type="ECO:0000313" key="4">
    <source>
        <dbReference type="EMBL" id="QTD52765.1"/>
    </source>
</evidence>
<reference evidence="4" key="1">
    <citation type="submission" date="2021-03" db="EMBL/GenBank/DDBJ databases">
        <title>Acanthopleuribacteraceae sp. M133.</title>
        <authorList>
            <person name="Wang G."/>
        </authorList>
    </citation>
    <scope>NUCLEOTIDE SEQUENCE</scope>
    <source>
        <strain evidence="4">M133</strain>
    </source>
</reference>
<feature type="domain" description="Response regulatory" evidence="3">
    <location>
        <begin position="4"/>
        <end position="123"/>
    </location>
</feature>
<keyword evidence="5" id="KW-1185">Reference proteome</keyword>
<dbReference type="AlphaFoldDB" id="A0A8A4U203"/>
<organism evidence="4 5">
    <name type="scientific">Sulfidibacter corallicola</name>
    <dbReference type="NCBI Taxonomy" id="2818388"/>
    <lineage>
        <taxon>Bacteria</taxon>
        <taxon>Pseudomonadati</taxon>
        <taxon>Acidobacteriota</taxon>
        <taxon>Holophagae</taxon>
        <taxon>Acanthopleuribacterales</taxon>
        <taxon>Acanthopleuribacteraceae</taxon>
        <taxon>Sulfidibacter</taxon>
    </lineage>
</organism>
<dbReference type="Gene3D" id="3.40.50.2300">
    <property type="match status" value="1"/>
</dbReference>
<dbReference type="InterPro" id="IPR011006">
    <property type="entry name" value="CheY-like_superfamily"/>
</dbReference>
<dbReference type="PANTHER" id="PTHR44591:SF3">
    <property type="entry name" value="RESPONSE REGULATORY DOMAIN-CONTAINING PROTEIN"/>
    <property type="match status" value="1"/>
</dbReference>
<evidence type="ECO:0000259" key="3">
    <source>
        <dbReference type="PROSITE" id="PS50110"/>
    </source>
</evidence>
<dbReference type="EMBL" id="CP071793">
    <property type="protein sequence ID" value="QTD52765.1"/>
    <property type="molecule type" value="Genomic_DNA"/>
</dbReference>
<feature type="modified residue" description="4-aspartylphosphate" evidence="2">
    <location>
        <position position="56"/>
    </location>
</feature>
<sequence length="128" mass="14317">MTKRILIADDSVAARMIIKQYLQIVGLHEAEFVEVNHGGQALEQLKESSFDLIVTDMNMPVMDGRTFIRRLKASPRLNQIPVIIISSAANKDNQEAFMKYGANYVISKPISPNVLNEAIQAISKQEES</sequence>
<gene>
    <name evidence="4" type="ORF">J3U87_09835</name>
</gene>
<proteinExistence type="predicted"/>
<dbReference type="Proteomes" id="UP000663929">
    <property type="component" value="Chromosome"/>
</dbReference>
<dbReference type="PROSITE" id="PS50110">
    <property type="entry name" value="RESPONSE_REGULATORY"/>
    <property type="match status" value="1"/>
</dbReference>
<evidence type="ECO:0000256" key="2">
    <source>
        <dbReference type="PROSITE-ProRule" id="PRU00169"/>
    </source>
</evidence>
<evidence type="ECO:0000256" key="1">
    <source>
        <dbReference type="ARBA" id="ARBA00022553"/>
    </source>
</evidence>
<dbReference type="SMART" id="SM00448">
    <property type="entry name" value="REC"/>
    <property type="match status" value="1"/>
</dbReference>
<keyword evidence="1 2" id="KW-0597">Phosphoprotein</keyword>